<dbReference type="SUPFAM" id="SSF103473">
    <property type="entry name" value="MFS general substrate transporter"/>
    <property type="match status" value="1"/>
</dbReference>
<dbReference type="InterPro" id="IPR050171">
    <property type="entry name" value="MFS_Transporters"/>
</dbReference>
<accession>A0A938YIK9</accession>
<evidence type="ECO:0000256" key="1">
    <source>
        <dbReference type="ARBA" id="ARBA00004651"/>
    </source>
</evidence>
<reference evidence="10" key="1">
    <citation type="submission" date="2021-01" db="EMBL/GenBank/DDBJ databases">
        <title>YIM 132084 draft genome.</title>
        <authorList>
            <person name="An D."/>
        </authorList>
    </citation>
    <scope>NUCLEOTIDE SEQUENCE</scope>
    <source>
        <strain evidence="10">YIM 132084</strain>
    </source>
</reference>
<evidence type="ECO:0000256" key="4">
    <source>
        <dbReference type="ARBA" id="ARBA00022692"/>
    </source>
</evidence>
<evidence type="ECO:0000313" key="10">
    <source>
        <dbReference type="EMBL" id="MBM9468513.1"/>
    </source>
</evidence>
<evidence type="ECO:0000256" key="7">
    <source>
        <dbReference type="SAM" id="MobiDB-lite"/>
    </source>
</evidence>
<dbReference type="Proteomes" id="UP000663792">
    <property type="component" value="Unassembled WGS sequence"/>
</dbReference>
<evidence type="ECO:0000256" key="2">
    <source>
        <dbReference type="ARBA" id="ARBA00022448"/>
    </source>
</evidence>
<sequence length="253" mass="26677">MTTVDPATGTAGPAMPDATSRSRRRLSPTGSFWAMTLAYFGLMVAAGAPSPIYPIYQQHWQFATSTLTEIFAVYAVALLIALLTVGGLSDFIGRRPVVVAAMVLFAADMVVFAVADGVAWLFAARILQGVAAGLSIGALSAGMIDLAPPGRIRFAAVLSALLPAIGLATGAVVAGAFVRWLPHPTQLLFWILTGVFVLLAGAVLAIRETGARRPGALRSLAPRVRIPVHARSTFLRLVPAMVFPWAQLASRCR</sequence>
<dbReference type="InterPro" id="IPR036259">
    <property type="entry name" value="MFS_trans_sf"/>
</dbReference>
<proteinExistence type="predicted"/>
<dbReference type="Gene3D" id="1.20.1250.20">
    <property type="entry name" value="MFS general substrate transporter like domains"/>
    <property type="match status" value="1"/>
</dbReference>
<evidence type="ECO:0000256" key="6">
    <source>
        <dbReference type="ARBA" id="ARBA00023136"/>
    </source>
</evidence>
<keyword evidence="3" id="KW-1003">Cell membrane</keyword>
<protein>
    <submittedName>
        <fullName evidence="10">MFS transporter</fullName>
    </submittedName>
</protein>
<feature type="transmembrane region" description="Helical" evidence="8">
    <location>
        <begin position="126"/>
        <end position="147"/>
    </location>
</feature>
<dbReference type="RefSeq" id="WP_205261469.1">
    <property type="nucleotide sequence ID" value="NZ_JAERWK010000019.1"/>
</dbReference>
<gene>
    <name evidence="10" type="ORF">JL106_14610</name>
</gene>
<evidence type="ECO:0000256" key="5">
    <source>
        <dbReference type="ARBA" id="ARBA00022989"/>
    </source>
</evidence>
<feature type="transmembrane region" description="Helical" evidence="8">
    <location>
        <begin position="97"/>
        <end position="120"/>
    </location>
</feature>
<comment type="subcellular location">
    <subcellularLocation>
        <location evidence="1">Cell membrane</location>
        <topology evidence="1">Multi-pass membrane protein</topology>
    </subcellularLocation>
</comment>
<evidence type="ECO:0000259" key="9">
    <source>
        <dbReference type="PROSITE" id="PS50850"/>
    </source>
</evidence>
<keyword evidence="2" id="KW-0813">Transport</keyword>
<evidence type="ECO:0000256" key="8">
    <source>
        <dbReference type="SAM" id="Phobius"/>
    </source>
</evidence>
<dbReference type="GO" id="GO:0022857">
    <property type="term" value="F:transmembrane transporter activity"/>
    <property type="evidence" value="ECO:0007669"/>
    <property type="project" value="InterPro"/>
</dbReference>
<feature type="domain" description="Major facilitator superfamily (MFS) profile" evidence="9">
    <location>
        <begin position="31"/>
        <end position="253"/>
    </location>
</feature>
<keyword evidence="4 8" id="KW-0812">Transmembrane</keyword>
<dbReference type="AlphaFoldDB" id="A0A938YIK9"/>
<evidence type="ECO:0000313" key="11">
    <source>
        <dbReference type="Proteomes" id="UP000663792"/>
    </source>
</evidence>
<dbReference type="PROSITE" id="PS50850">
    <property type="entry name" value="MFS"/>
    <property type="match status" value="1"/>
</dbReference>
<feature type="transmembrane region" description="Helical" evidence="8">
    <location>
        <begin position="187"/>
        <end position="206"/>
    </location>
</feature>
<dbReference type="GO" id="GO:0005886">
    <property type="term" value="C:plasma membrane"/>
    <property type="evidence" value="ECO:0007669"/>
    <property type="project" value="UniProtKB-SubCell"/>
</dbReference>
<evidence type="ECO:0000256" key="3">
    <source>
        <dbReference type="ARBA" id="ARBA00022475"/>
    </source>
</evidence>
<dbReference type="InterPro" id="IPR011701">
    <property type="entry name" value="MFS"/>
</dbReference>
<comment type="caution">
    <text evidence="10">The sequence shown here is derived from an EMBL/GenBank/DDBJ whole genome shotgun (WGS) entry which is preliminary data.</text>
</comment>
<dbReference type="InterPro" id="IPR005829">
    <property type="entry name" value="Sugar_transporter_CS"/>
</dbReference>
<keyword evidence="6 8" id="KW-0472">Membrane</keyword>
<dbReference type="PANTHER" id="PTHR23517">
    <property type="entry name" value="RESISTANCE PROTEIN MDTM, PUTATIVE-RELATED-RELATED"/>
    <property type="match status" value="1"/>
</dbReference>
<keyword evidence="11" id="KW-1185">Reference proteome</keyword>
<keyword evidence="5 8" id="KW-1133">Transmembrane helix</keyword>
<feature type="transmembrane region" description="Helical" evidence="8">
    <location>
        <begin position="62"/>
        <end position="85"/>
    </location>
</feature>
<dbReference type="EMBL" id="JAERWK010000019">
    <property type="protein sequence ID" value="MBM9468513.1"/>
    <property type="molecule type" value="Genomic_DNA"/>
</dbReference>
<name>A0A938YIK9_9ACTN</name>
<dbReference type="InterPro" id="IPR020846">
    <property type="entry name" value="MFS_dom"/>
</dbReference>
<feature type="transmembrane region" description="Helical" evidence="8">
    <location>
        <begin position="32"/>
        <end position="56"/>
    </location>
</feature>
<feature type="transmembrane region" description="Helical" evidence="8">
    <location>
        <begin position="154"/>
        <end position="181"/>
    </location>
</feature>
<feature type="region of interest" description="Disordered" evidence="7">
    <location>
        <begin position="1"/>
        <end position="25"/>
    </location>
</feature>
<dbReference type="Pfam" id="PF07690">
    <property type="entry name" value="MFS_1"/>
    <property type="match status" value="1"/>
</dbReference>
<organism evidence="10 11">
    <name type="scientific">Nakamurella leprariae</name>
    <dbReference type="NCBI Taxonomy" id="2803911"/>
    <lineage>
        <taxon>Bacteria</taxon>
        <taxon>Bacillati</taxon>
        <taxon>Actinomycetota</taxon>
        <taxon>Actinomycetes</taxon>
        <taxon>Nakamurellales</taxon>
        <taxon>Nakamurellaceae</taxon>
        <taxon>Nakamurella</taxon>
    </lineage>
</organism>
<dbReference type="PROSITE" id="PS00216">
    <property type="entry name" value="SUGAR_TRANSPORT_1"/>
    <property type="match status" value="1"/>
</dbReference>